<dbReference type="PANTHER" id="PTHR21016:SF25">
    <property type="entry name" value="TM2 DOMAIN-CONTAINING PROTEIN DDB_G0277895-RELATED"/>
    <property type="match status" value="1"/>
</dbReference>
<sequence length="75" mass="7981">MTATTAATGQKSWIVALLLCFFVGVLGVHRFYTGKVGTGILMLVTLGGFGVWTLIDFIMIAVGSFKDKQGLALAR</sequence>
<evidence type="ECO:0000259" key="6">
    <source>
        <dbReference type="Pfam" id="PF05154"/>
    </source>
</evidence>
<comment type="subcellular location">
    <subcellularLocation>
        <location evidence="1">Membrane</location>
        <topology evidence="1">Multi-pass membrane protein</topology>
    </subcellularLocation>
</comment>
<feature type="transmembrane region" description="Helical" evidence="5">
    <location>
        <begin position="38"/>
        <end position="65"/>
    </location>
</feature>
<comment type="caution">
    <text evidence="7">The sequence shown here is derived from an EMBL/GenBank/DDBJ whole genome shotgun (WGS) entry which is preliminary data.</text>
</comment>
<protein>
    <submittedName>
        <fullName evidence="7">TM2 domain-containing protein</fullName>
    </submittedName>
</protein>
<dbReference type="RefSeq" id="WP_215791216.1">
    <property type="nucleotide sequence ID" value="NZ_JAHKKG010000008.1"/>
</dbReference>
<proteinExistence type="predicted"/>
<keyword evidence="3 5" id="KW-1133">Transmembrane helix</keyword>
<dbReference type="Proteomes" id="UP001519654">
    <property type="component" value="Unassembled WGS sequence"/>
</dbReference>
<dbReference type="InterPro" id="IPR007829">
    <property type="entry name" value="TM2"/>
</dbReference>
<evidence type="ECO:0000256" key="1">
    <source>
        <dbReference type="ARBA" id="ARBA00004141"/>
    </source>
</evidence>
<feature type="domain" description="TM2" evidence="6">
    <location>
        <begin position="10"/>
        <end position="58"/>
    </location>
</feature>
<reference evidence="7 8" key="1">
    <citation type="submission" date="2021-06" db="EMBL/GenBank/DDBJ databases">
        <title>Actinoplanes lichenicola sp. nov., and Actinoplanes ovalisporus sp. nov., isolated from lichen in Thailand.</title>
        <authorList>
            <person name="Saeng-In P."/>
            <person name="Kanchanasin P."/>
            <person name="Yuki M."/>
            <person name="Kudo T."/>
            <person name="Ohkuma M."/>
            <person name="Phongsopitanun W."/>
            <person name="Tanasupawat S."/>
        </authorList>
    </citation>
    <scope>NUCLEOTIDE SEQUENCE [LARGE SCALE GENOMIC DNA]</scope>
    <source>
        <strain evidence="7 8">NBRC 110975</strain>
    </source>
</reference>
<name>A0ABS5YVA8_9ACTN</name>
<organism evidence="7 8">
    <name type="scientific">Paractinoplanes bogorensis</name>
    <dbReference type="NCBI Taxonomy" id="1610840"/>
    <lineage>
        <taxon>Bacteria</taxon>
        <taxon>Bacillati</taxon>
        <taxon>Actinomycetota</taxon>
        <taxon>Actinomycetes</taxon>
        <taxon>Micromonosporales</taxon>
        <taxon>Micromonosporaceae</taxon>
        <taxon>Paractinoplanes</taxon>
    </lineage>
</organism>
<accession>A0ABS5YVA8</accession>
<gene>
    <name evidence="7" type="ORF">KOI35_26210</name>
</gene>
<evidence type="ECO:0000256" key="4">
    <source>
        <dbReference type="ARBA" id="ARBA00023136"/>
    </source>
</evidence>
<keyword evidence="8" id="KW-1185">Reference proteome</keyword>
<dbReference type="InterPro" id="IPR050932">
    <property type="entry name" value="TM2D1-3-like"/>
</dbReference>
<dbReference type="EMBL" id="JAHKKG010000008">
    <property type="protein sequence ID" value="MBU2667011.1"/>
    <property type="molecule type" value="Genomic_DNA"/>
</dbReference>
<evidence type="ECO:0000256" key="5">
    <source>
        <dbReference type="SAM" id="Phobius"/>
    </source>
</evidence>
<feature type="transmembrane region" description="Helical" evidence="5">
    <location>
        <begin position="12"/>
        <end position="32"/>
    </location>
</feature>
<keyword evidence="4 5" id="KW-0472">Membrane</keyword>
<dbReference type="Pfam" id="PF05154">
    <property type="entry name" value="TM2"/>
    <property type="match status" value="1"/>
</dbReference>
<evidence type="ECO:0000313" key="8">
    <source>
        <dbReference type="Proteomes" id="UP001519654"/>
    </source>
</evidence>
<evidence type="ECO:0000313" key="7">
    <source>
        <dbReference type="EMBL" id="MBU2667011.1"/>
    </source>
</evidence>
<evidence type="ECO:0000256" key="3">
    <source>
        <dbReference type="ARBA" id="ARBA00022989"/>
    </source>
</evidence>
<dbReference type="PANTHER" id="PTHR21016">
    <property type="entry name" value="BETA-AMYLOID BINDING PROTEIN-RELATED"/>
    <property type="match status" value="1"/>
</dbReference>
<keyword evidence="2 5" id="KW-0812">Transmembrane</keyword>
<evidence type="ECO:0000256" key="2">
    <source>
        <dbReference type="ARBA" id="ARBA00022692"/>
    </source>
</evidence>